<gene>
    <name evidence="1" type="ORF">GCM10009332_29870</name>
</gene>
<evidence type="ECO:0000313" key="2">
    <source>
        <dbReference type="Proteomes" id="UP000613743"/>
    </source>
</evidence>
<dbReference type="RefSeq" id="WP_188922412.1">
    <property type="nucleotide sequence ID" value="NZ_BMPZ01000011.1"/>
</dbReference>
<reference evidence="1" key="2">
    <citation type="submission" date="2020-09" db="EMBL/GenBank/DDBJ databases">
        <authorList>
            <person name="Sun Q."/>
            <person name="Ohkuma M."/>
        </authorList>
    </citation>
    <scope>NUCLEOTIDE SEQUENCE</scope>
    <source>
        <strain evidence="1">JCM 30804</strain>
    </source>
</reference>
<keyword evidence="2" id="KW-1185">Reference proteome</keyword>
<dbReference type="GO" id="GO:0005829">
    <property type="term" value="C:cytosol"/>
    <property type="evidence" value="ECO:0007669"/>
    <property type="project" value="TreeGrafter"/>
</dbReference>
<evidence type="ECO:0000313" key="1">
    <source>
        <dbReference type="EMBL" id="GGI90640.1"/>
    </source>
</evidence>
<protein>
    <recommendedName>
        <fullName evidence="3">PNPLA domain-containing protein</fullName>
    </recommendedName>
</protein>
<dbReference type="GO" id="GO:0004623">
    <property type="term" value="F:phospholipase A2 activity"/>
    <property type="evidence" value="ECO:0007669"/>
    <property type="project" value="TreeGrafter"/>
</dbReference>
<dbReference type="AlphaFoldDB" id="A0A917JWV5"/>
<dbReference type="EMBL" id="BMPZ01000011">
    <property type="protein sequence ID" value="GGI90640.1"/>
    <property type="molecule type" value="Genomic_DNA"/>
</dbReference>
<dbReference type="Gene3D" id="3.40.1090.10">
    <property type="entry name" value="Cytosolic phospholipase A2 catalytic domain"/>
    <property type="match status" value="1"/>
</dbReference>
<dbReference type="GO" id="GO:0046475">
    <property type="term" value="P:glycerophospholipid catabolic process"/>
    <property type="evidence" value="ECO:0007669"/>
    <property type="project" value="TreeGrafter"/>
</dbReference>
<dbReference type="InterPro" id="IPR016035">
    <property type="entry name" value="Acyl_Trfase/lysoPLipase"/>
</dbReference>
<dbReference type="Proteomes" id="UP000613743">
    <property type="component" value="Unassembled WGS sequence"/>
</dbReference>
<comment type="caution">
    <text evidence="1">The sequence shown here is derived from an EMBL/GenBank/DDBJ whole genome shotgun (WGS) entry which is preliminary data.</text>
</comment>
<dbReference type="SUPFAM" id="SSF52151">
    <property type="entry name" value="FabD/lysophospholipase-like"/>
    <property type="match status" value="1"/>
</dbReference>
<reference evidence="1" key="1">
    <citation type="journal article" date="2014" name="Int. J. Syst. Evol. Microbiol.">
        <title>Complete genome sequence of Corynebacterium casei LMG S-19264T (=DSM 44701T), isolated from a smear-ripened cheese.</title>
        <authorList>
            <consortium name="US DOE Joint Genome Institute (JGI-PGF)"/>
            <person name="Walter F."/>
            <person name="Albersmeier A."/>
            <person name="Kalinowski J."/>
            <person name="Ruckert C."/>
        </authorList>
    </citation>
    <scope>NUCLEOTIDE SEQUENCE</scope>
    <source>
        <strain evidence="1">JCM 30804</strain>
    </source>
</reference>
<name>A0A917JWV5_9GAMM</name>
<dbReference type="PANTHER" id="PTHR10728:SF40">
    <property type="entry name" value="PATATIN FAMILY PROTEIN"/>
    <property type="match status" value="1"/>
</dbReference>
<organism evidence="1 2">
    <name type="scientific">Shewanella gelidii</name>
    <dbReference type="NCBI Taxonomy" id="1642821"/>
    <lineage>
        <taxon>Bacteria</taxon>
        <taxon>Pseudomonadati</taxon>
        <taxon>Pseudomonadota</taxon>
        <taxon>Gammaproteobacteria</taxon>
        <taxon>Alteromonadales</taxon>
        <taxon>Shewanellaceae</taxon>
        <taxon>Shewanella</taxon>
    </lineage>
</organism>
<dbReference type="PANTHER" id="PTHR10728">
    <property type="entry name" value="CYTOSOLIC PHOSPHOLIPASE A2"/>
    <property type="match status" value="1"/>
</dbReference>
<proteinExistence type="predicted"/>
<sequence>MKKRLIVTAFPSAAKLEHAHFPEHSTLKSEFKEKSIGIAFSGGGTRSASCTLGQLKAFHETGLINKVAYISAVSGGGWTATPYCFIKQEKLNDFFGCIQEPQDIQWHTIKYPLQGSLQQAVTQSSVLGKLIKAGFSGFGDESYAQVIGKIFLAPFGLHHPNKYFSYNETTLSPILASNPDLTASDFNLCRAHTPFLVLGATLLNYDGLIGKHKYPVEYTPYYSGIRTSFIDKDTFTSDDYFGGGYIESFGYDCSGPYKIKVEGDLITMHVKSSPRSFIGWTQERAFSLSDIMASTGAAPQEVTNALGLKSIGFPEFYHIPITVPEGQQRVAEEHPHSDGAHLENLGIMALLARRLDQLYVFINTKCQYVPGQSIDKTNVNKSLKALFIGLEDNESFGVFEDNIVFENGEVEFKQLIAQFNQCIDTQHPEYAARTGLIVTSNLVTKENTKYGVKAGQQVTVTWVYNQRSIEWESKIAEADIVAAMSESSARFRKHAKLDNFPHYETFLENNKVIELSSAQTHLLVNHAYWVAKLAINTNGDKHL</sequence>
<evidence type="ECO:0008006" key="3">
    <source>
        <dbReference type="Google" id="ProtNLM"/>
    </source>
</evidence>
<accession>A0A917JWV5</accession>